<gene>
    <name evidence="1" type="ORF">H8E23_01500</name>
</gene>
<sequence>MSTVEINEALENMSKKSPEHMNMVRFTHNWSHQMLENQAPSKTNEHDS</sequence>
<comment type="caution">
    <text evidence="1">The sequence shown here is derived from an EMBL/GenBank/DDBJ whole genome shotgun (WGS) entry which is preliminary data.</text>
</comment>
<name>A0A8J6NT08_9BACT</name>
<dbReference type="EMBL" id="JACNJH010000060">
    <property type="protein sequence ID" value="MBC8360058.1"/>
    <property type="molecule type" value="Genomic_DNA"/>
</dbReference>
<evidence type="ECO:0000313" key="2">
    <source>
        <dbReference type="Proteomes" id="UP000603434"/>
    </source>
</evidence>
<proteinExistence type="predicted"/>
<dbReference type="AlphaFoldDB" id="A0A8J6NT08"/>
<evidence type="ECO:0000313" key="1">
    <source>
        <dbReference type="EMBL" id="MBC8360058.1"/>
    </source>
</evidence>
<reference evidence="1 2" key="1">
    <citation type="submission" date="2020-08" db="EMBL/GenBank/DDBJ databases">
        <title>Bridging the membrane lipid divide: bacteria of the FCB group superphylum have the potential to synthesize archaeal ether lipids.</title>
        <authorList>
            <person name="Villanueva L."/>
            <person name="Von Meijenfeldt F.A.B."/>
            <person name="Westbye A.B."/>
            <person name="Yadav S."/>
            <person name="Hopmans E.C."/>
            <person name="Dutilh B.E."/>
            <person name="Sinninghe Damste J.S."/>
        </authorList>
    </citation>
    <scope>NUCLEOTIDE SEQUENCE [LARGE SCALE GENOMIC DNA]</scope>
    <source>
        <strain evidence="1">NIOZ-UU30</strain>
    </source>
</reference>
<organism evidence="1 2">
    <name type="scientific">Candidatus Desulfatibia profunda</name>
    <dbReference type="NCBI Taxonomy" id="2841695"/>
    <lineage>
        <taxon>Bacteria</taxon>
        <taxon>Pseudomonadati</taxon>
        <taxon>Thermodesulfobacteriota</taxon>
        <taxon>Desulfobacteria</taxon>
        <taxon>Desulfobacterales</taxon>
        <taxon>Desulfobacterales incertae sedis</taxon>
        <taxon>Candidatus Desulfatibia</taxon>
    </lineage>
</organism>
<protein>
    <submittedName>
        <fullName evidence="1">Uncharacterized protein</fullName>
    </submittedName>
</protein>
<dbReference type="Proteomes" id="UP000603434">
    <property type="component" value="Unassembled WGS sequence"/>
</dbReference>
<accession>A0A8J6NT08</accession>